<dbReference type="RefSeq" id="WP_155696742.1">
    <property type="nucleotide sequence ID" value="NZ_WOCD01000005.1"/>
</dbReference>
<keyword evidence="4" id="KW-0249">Electron transport</keyword>
<dbReference type="PROSITE" id="PS00198">
    <property type="entry name" value="4FE4S_FER_1"/>
    <property type="match status" value="1"/>
</dbReference>
<keyword evidence="2" id="KW-0004">4Fe-4S</keyword>
<dbReference type="Gene3D" id="3.30.70.20">
    <property type="match status" value="1"/>
</dbReference>
<dbReference type="InterPro" id="IPR017896">
    <property type="entry name" value="4Fe4S_Fe-S-bd"/>
</dbReference>
<evidence type="ECO:0000256" key="4">
    <source>
        <dbReference type="ARBA" id="ARBA00022982"/>
    </source>
</evidence>
<dbReference type="Pfam" id="PF11614">
    <property type="entry name" value="FixG_C"/>
    <property type="match status" value="1"/>
</dbReference>
<evidence type="ECO:0000313" key="9">
    <source>
        <dbReference type="EMBL" id="MUH73455.1"/>
    </source>
</evidence>
<dbReference type="GO" id="GO:0005886">
    <property type="term" value="C:plasma membrane"/>
    <property type="evidence" value="ECO:0007669"/>
    <property type="project" value="TreeGrafter"/>
</dbReference>
<dbReference type="SUPFAM" id="SSF54862">
    <property type="entry name" value="4Fe-4S ferredoxins"/>
    <property type="match status" value="1"/>
</dbReference>
<dbReference type="PANTHER" id="PTHR30176:SF3">
    <property type="entry name" value="FERREDOXIN-TYPE PROTEIN NAPH"/>
    <property type="match status" value="1"/>
</dbReference>
<keyword evidence="6" id="KW-0411">Iron-sulfur</keyword>
<dbReference type="Pfam" id="PF13746">
    <property type="entry name" value="Fer4_18"/>
    <property type="match status" value="1"/>
</dbReference>
<keyword evidence="7" id="KW-0812">Transmembrane</keyword>
<dbReference type="Proteomes" id="UP000439994">
    <property type="component" value="Unassembled WGS sequence"/>
</dbReference>
<name>A0A6N8FA13_9GAMM</name>
<dbReference type="OrthoDB" id="9811700at2"/>
<keyword evidence="3" id="KW-0479">Metal-binding</keyword>
<comment type="caution">
    <text evidence="9">The sequence shown here is derived from an EMBL/GenBank/DDBJ whole genome shotgun (WGS) entry which is preliminary data.</text>
</comment>
<sequence length="472" mass="53910">MNDRIDVKNIPADVKVYKPKVDENATYNLRSRIYVRAVKGLHQAIRRKMGIFFLGLFALLPWLNWNGQQAILLDIVNQQFNIFGLTLWPQDLTIFSSLLIISAFLLFVVTTFYGRVWCGYMCPQTVWTFMFIWFEEKIEGSANKRKKFDSMPLSFTKVWKKGLKHTAWWVISLLTSLTFIGYFVPVDQLFIDFFTFESSAMVVGWTLFFAGCTYANAGWMREIMCLHICPYARFQSSMFDKDTYTVTYDAARGEKRGPRPKKADPKEIGMGDCVDCNLCVQVCPTGIDIRNGLQYECINCGACIDACDETMDKMNYPKGLISYTTEHSLEGKPTKKLRTKLIGYGLVTVIMSAAFVWQVVSRIPLELNIERDRNALYRVNNDGLVENTFTLQVLNKSQTNATYSISVDGLSDYEFYGEREFAVAAGEVYNQPISIAVDPVELKRPVTGITIIIRSSNGELEVSEETRFFKGR</sequence>
<gene>
    <name evidence="9" type="primary">ccoG</name>
    <name evidence="9" type="ORF">GNP35_13765</name>
</gene>
<dbReference type="PANTHER" id="PTHR30176">
    <property type="entry name" value="FERREDOXIN-TYPE PROTEIN NAPH"/>
    <property type="match status" value="1"/>
</dbReference>
<feature type="transmembrane region" description="Helical" evidence="7">
    <location>
        <begin position="94"/>
        <end position="114"/>
    </location>
</feature>
<evidence type="ECO:0000256" key="6">
    <source>
        <dbReference type="ARBA" id="ARBA00023014"/>
    </source>
</evidence>
<dbReference type="InterPro" id="IPR014116">
    <property type="entry name" value="Cyt_c_oxidase_cbb3_FixG"/>
</dbReference>
<feature type="transmembrane region" description="Helical" evidence="7">
    <location>
        <begin position="49"/>
        <end position="65"/>
    </location>
</feature>
<keyword evidence="7" id="KW-1133">Transmembrane helix</keyword>
<dbReference type="Gene3D" id="2.60.40.10">
    <property type="entry name" value="Immunoglobulins"/>
    <property type="match status" value="1"/>
</dbReference>
<dbReference type="InterPro" id="IPR013783">
    <property type="entry name" value="Ig-like_fold"/>
</dbReference>
<proteinExistence type="predicted"/>
<feature type="transmembrane region" description="Helical" evidence="7">
    <location>
        <begin position="167"/>
        <end position="186"/>
    </location>
</feature>
<evidence type="ECO:0000313" key="10">
    <source>
        <dbReference type="Proteomes" id="UP000439994"/>
    </source>
</evidence>
<feature type="transmembrane region" description="Helical" evidence="7">
    <location>
        <begin position="198"/>
        <end position="217"/>
    </location>
</feature>
<keyword evidence="5" id="KW-0408">Iron</keyword>
<organism evidence="9 10">
    <name type="scientific">Psychrosphaera haliotis</name>
    <dbReference type="NCBI Taxonomy" id="555083"/>
    <lineage>
        <taxon>Bacteria</taxon>
        <taxon>Pseudomonadati</taxon>
        <taxon>Pseudomonadota</taxon>
        <taxon>Gammaproteobacteria</taxon>
        <taxon>Alteromonadales</taxon>
        <taxon>Pseudoalteromonadaceae</taxon>
        <taxon>Psychrosphaera</taxon>
    </lineage>
</organism>
<evidence type="ECO:0000259" key="8">
    <source>
        <dbReference type="PROSITE" id="PS51379"/>
    </source>
</evidence>
<evidence type="ECO:0000256" key="5">
    <source>
        <dbReference type="ARBA" id="ARBA00023004"/>
    </source>
</evidence>
<dbReference type="PROSITE" id="PS51379">
    <property type="entry name" value="4FE4S_FER_2"/>
    <property type="match status" value="1"/>
</dbReference>
<protein>
    <submittedName>
        <fullName evidence="9">Cytochrome c oxidase accessory protein CcoG</fullName>
    </submittedName>
</protein>
<evidence type="ECO:0000256" key="3">
    <source>
        <dbReference type="ARBA" id="ARBA00022723"/>
    </source>
</evidence>
<accession>A0A6N8FA13</accession>
<dbReference type="Pfam" id="PF12801">
    <property type="entry name" value="Fer4_5"/>
    <property type="match status" value="1"/>
</dbReference>
<feature type="transmembrane region" description="Helical" evidence="7">
    <location>
        <begin position="341"/>
        <end position="360"/>
    </location>
</feature>
<keyword evidence="1" id="KW-0813">Transport</keyword>
<dbReference type="EMBL" id="WOCD01000005">
    <property type="protein sequence ID" value="MUH73455.1"/>
    <property type="molecule type" value="Genomic_DNA"/>
</dbReference>
<keyword evidence="10" id="KW-1185">Reference proteome</keyword>
<evidence type="ECO:0000256" key="2">
    <source>
        <dbReference type="ARBA" id="ARBA00022485"/>
    </source>
</evidence>
<reference evidence="9 10" key="1">
    <citation type="submission" date="2019-11" db="EMBL/GenBank/DDBJ databases">
        <title>P. haliotis isolates from Z. marina roots.</title>
        <authorList>
            <person name="Cohen M."/>
            <person name="Jospin G."/>
            <person name="Eisen J.A."/>
            <person name="Coil D.A."/>
        </authorList>
    </citation>
    <scope>NUCLEOTIDE SEQUENCE [LARGE SCALE GENOMIC DNA]</scope>
    <source>
        <strain evidence="9 10">UCD-MCMsp1aY</strain>
    </source>
</reference>
<evidence type="ECO:0000256" key="1">
    <source>
        <dbReference type="ARBA" id="ARBA00022448"/>
    </source>
</evidence>
<feature type="domain" description="4Fe-4S ferredoxin-type" evidence="8">
    <location>
        <begin position="264"/>
        <end position="292"/>
    </location>
</feature>
<evidence type="ECO:0000256" key="7">
    <source>
        <dbReference type="SAM" id="Phobius"/>
    </source>
</evidence>
<dbReference type="InterPro" id="IPR032879">
    <property type="entry name" value="FixG_C"/>
</dbReference>
<dbReference type="GO" id="GO:0051539">
    <property type="term" value="F:4 iron, 4 sulfur cluster binding"/>
    <property type="evidence" value="ECO:0007669"/>
    <property type="project" value="UniProtKB-KW"/>
</dbReference>
<dbReference type="InterPro" id="IPR051684">
    <property type="entry name" value="Electron_Trans/Redox"/>
</dbReference>
<keyword evidence="7" id="KW-0472">Membrane</keyword>
<dbReference type="AlphaFoldDB" id="A0A6N8FA13"/>
<dbReference type="NCBIfam" id="TIGR02745">
    <property type="entry name" value="ccoG_rdxA_fixG"/>
    <property type="match status" value="1"/>
</dbReference>
<dbReference type="GO" id="GO:0046872">
    <property type="term" value="F:metal ion binding"/>
    <property type="evidence" value="ECO:0007669"/>
    <property type="project" value="UniProtKB-KW"/>
</dbReference>
<dbReference type="InterPro" id="IPR017900">
    <property type="entry name" value="4Fe4S_Fe_S_CS"/>
</dbReference>